<sequence length="87" mass="9543">MRADENEIHRNLDTDANPTAQVVQAVADQKGMDPMSLQSAWNAIGQVLDPLFSTPPSPDADVEITFNYEGYRITVGQDGCATFDELE</sequence>
<comment type="caution">
    <text evidence="2">The sequence shown here is derived from an EMBL/GenBank/DDBJ whole genome shotgun (WGS) entry which is preliminary data.</text>
</comment>
<feature type="domain" description="Halobacterial output" evidence="1">
    <location>
        <begin position="15"/>
        <end position="82"/>
    </location>
</feature>
<dbReference type="AlphaFoldDB" id="A0ABD5U1Q6"/>
<dbReference type="Proteomes" id="UP001596408">
    <property type="component" value="Unassembled WGS sequence"/>
</dbReference>
<name>A0ABD5U1Q6_9EURY</name>
<keyword evidence="3" id="KW-1185">Reference proteome</keyword>
<reference evidence="2 3" key="1">
    <citation type="journal article" date="2019" name="Int. J. Syst. Evol. Microbiol.">
        <title>The Global Catalogue of Microorganisms (GCM) 10K type strain sequencing project: providing services to taxonomists for standard genome sequencing and annotation.</title>
        <authorList>
            <consortium name="The Broad Institute Genomics Platform"/>
            <consortium name="The Broad Institute Genome Sequencing Center for Infectious Disease"/>
            <person name="Wu L."/>
            <person name="Ma J."/>
        </authorList>
    </citation>
    <scope>NUCLEOTIDE SEQUENCE [LARGE SCALE GENOMIC DNA]</scope>
    <source>
        <strain evidence="2 3">YIM 94188</strain>
    </source>
</reference>
<proteinExistence type="predicted"/>
<protein>
    <submittedName>
        <fullName evidence="2">HalOD1 output domain-containing protein</fullName>
    </submittedName>
</protein>
<accession>A0ABD5U1Q6</accession>
<gene>
    <name evidence="2" type="ORF">ACFQEV_12695</name>
</gene>
<dbReference type="Pfam" id="PF18545">
    <property type="entry name" value="HalOD1"/>
    <property type="match status" value="1"/>
</dbReference>
<evidence type="ECO:0000259" key="1">
    <source>
        <dbReference type="Pfam" id="PF18545"/>
    </source>
</evidence>
<dbReference type="InterPro" id="IPR040624">
    <property type="entry name" value="HalOD1"/>
</dbReference>
<dbReference type="RefSeq" id="WP_379696556.1">
    <property type="nucleotide sequence ID" value="NZ_JBHSXH010000015.1"/>
</dbReference>
<dbReference type="EMBL" id="JBHSXH010000015">
    <property type="protein sequence ID" value="MFC6825846.1"/>
    <property type="molecule type" value="Genomic_DNA"/>
</dbReference>
<organism evidence="2 3">
    <name type="scientific">Halopelagius fulvigenes</name>
    <dbReference type="NCBI Taxonomy" id="1198324"/>
    <lineage>
        <taxon>Archaea</taxon>
        <taxon>Methanobacteriati</taxon>
        <taxon>Methanobacteriota</taxon>
        <taxon>Stenosarchaea group</taxon>
        <taxon>Halobacteria</taxon>
        <taxon>Halobacteriales</taxon>
        <taxon>Haloferacaceae</taxon>
    </lineage>
</organism>
<evidence type="ECO:0000313" key="2">
    <source>
        <dbReference type="EMBL" id="MFC6825846.1"/>
    </source>
</evidence>
<evidence type="ECO:0000313" key="3">
    <source>
        <dbReference type="Proteomes" id="UP001596408"/>
    </source>
</evidence>